<sequence>MIPDSPHARLFDDALVCEELRPAAFIPGAPDPAVMRAALGAAEGLLRALAVVEDHRGDDNDEPSEKAHALQRVEAKLDLLMALIAGLNAVRERQDPLRLLWWSATGACLDGQHEATPGTPGLLCLQPADWLPQPMRLPVTVVAAEPYAGAWRLWLRFAPLPESLQTALERHVFRVHRRAIAELRRKP</sequence>
<accession>A0A562LN48</accession>
<dbReference type="OrthoDB" id="9151696at2"/>
<dbReference type="InterPro" id="IPR031800">
    <property type="entry name" value="PilZ_atypical"/>
</dbReference>
<comment type="caution">
    <text evidence="2">The sequence shown here is derived from an EMBL/GenBank/DDBJ whole genome shotgun (WGS) entry which is preliminary data.</text>
</comment>
<dbReference type="RefSeq" id="WP_144815586.1">
    <property type="nucleotide sequence ID" value="NZ_VLKP01000009.1"/>
</dbReference>
<evidence type="ECO:0000313" key="2">
    <source>
        <dbReference type="EMBL" id="TWI09023.1"/>
    </source>
</evidence>
<feature type="domain" description="Cyclic di-GMP receptor atypical PilZ" evidence="1">
    <location>
        <begin position="46"/>
        <end position="185"/>
    </location>
</feature>
<evidence type="ECO:0000259" key="1">
    <source>
        <dbReference type="Pfam" id="PF16823"/>
    </source>
</evidence>
<keyword evidence="3" id="KW-1185">Reference proteome</keyword>
<dbReference type="EMBL" id="VLKP01000009">
    <property type="protein sequence ID" value="TWI09023.1"/>
    <property type="molecule type" value="Genomic_DNA"/>
</dbReference>
<proteinExistence type="predicted"/>
<evidence type="ECO:0000313" key="3">
    <source>
        <dbReference type="Proteomes" id="UP000316471"/>
    </source>
</evidence>
<dbReference type="AlphaFoldDB" id="A0A562LN48"/>
<dbReference type="Pfam" id="PF16823">
    <property type="entry name" value="tPilZ"/>
    <property type="match status" value="1"/>
</dbReference>
<reference evidence="2 3" key="1">
    <citation type="journal article" date="2015" name="Stand. Genomic Sci.">
        <title>Genomic Encyclopedia of Bacterial and Archaeal Type Strains, Phase III: the genomes of soil and plant-associated and newly described type strains.</title>
        <authorList>
            <person name="Whitman W.B."/>
            <person name="Woyke T."/>
            <person name="Klenk H.P."/>
            <person name="Zhou Y."/>
            <person name="Lilburn T.G."/>
            <person name="Beck B.J."/>
            <person name="De Vos P."/>
            <person name="Vandamme P."/>
            <person name="Eisen J.A."/>
            <person name="Garrity G."/>
            <person name="Hugenholtz P."/>
            <person name="Kyrpides N.C."/>
        </authorList>
    </citation>
    <scope>NUCLEOTIDE SEQUENCE [LARGE SCALE GENOMIC DNA]</scope>
    <source>
        <strain evidence="2 3">CGMCC 1.10136</strain>
    </source>
</reference>
<name>A0A562LN48_9GAMM</name>
<organism evidence="2 3">
    <name type="scientific">Aerolutibacter ruishenii</name>
    <dbReference type="NCBI Taxonomy" id="686800"/>
    <lineage>
        <taxon>Bacteria</taxon>
        <taxon>Pseudomonadati</taxon>
        <taxon>Pseudomonadota</taxon>
        <taxon>Gammaproteobacteria</taxon>
        <taxon>Lysobacterales</taxon>
        <taxon>Lysobacteraceae</taxon>
        <taxon>Aerolutibacter</taxon>
    </lineage>
</organism>
<gene>
    <name evidence="2" type="ORF">IP93_02180</name>
</gene>
<dbReference type="Proteomes" id="UP000316471">
    <property type="component" value="Unassembled WGS sequence"/>
</dbReference>
<protein>
    <submittedName>
        <fullName evidence="2">PilZ domain-containing protein</fullName>
    </submittedName>
</protein>